<evidence type="ECO:0000313" key="7">
    <source>
        <dbReference type="EMBL" id="TVO66180.1"/>
    </source>
</evidence>
<proteinExistence type="inferred from homology"/>
<dbReference type="Gene3D" id="3.60.21.10">
    <property type="match status" value="1"/>
</dbReference>
<dbReference type="InterPro" id="IPR050884">
    <property type="entry name" value="CNP_phosphodiesterase-III"/>
</dbReference>
<keyword evidence="3" id="KW-0408">Iron</keyword>
<dbReference type="EMBL" id="VMKP01000001">
    <property type="protein sequence ID" value="TVO66180.1"/>
    <property type="molecule type" value="Genomic_DNA"/>
</dbReference>
<comment type="similarity">
    <text evidence="4">Belongs to the cyclic nucleotide phosphodiesterase class-III family.</text>
</comment>
<keyword evidence="1" id="KW-0479">Metal-binding</keyword>
<evidence type="ECO:0000256" key="3">
    <source>
        <dbReference type="ARBA" id="ARBA00023004"/>
    </source>
</evidence>
<evidence type="ECO:0000259" key="6">
    <source>
        <dbReference type="Pfam" id="PF00149"/>
    </source>
</evidence>
<dbReference type="PANTHER" id="PTHR42988">
    <property type="entry name" value="PHOSPHOHYDROLASE"/>
    <property type="match status" value="1"/>
</dbReference>
<keyword evidence="8" id="KW-1185">Reference proteome</keyword>
<gene>
    <name evidence="7" type="ORF">FPL11_00295</name>
</gene>
<feature type="region of interest" description="Disordered" evidence="5">
    <location>
        <begin position="1"/>
        <end position="22"/>
    </location>
</feature>
<dbReference type="SUPFAM" id="SSF56300">
    <property type="entry name" value="Metallo-dependent phosphatases"/>
    <property type="match status" value="1"/>
</dbReference>
<dbReference type="AlphaFoldDB" id="A0A557RLX1"/>
<dbReference type="GO" id="GO:0046872">
    <property type="term" value="F:metal ion binding"/>
    <property type="evidence" value="ECO:0007669"/>
    <property type="project" value="UniProtKB-KW"/>
</dbReference>
<protein>
    <submittedName>
        <fullName evidence="7">Phosphodiesterase</fullName>
    </submittedName>
</protein>
<evidence type="ECO:0000256" key="1">
    <source>
        <dbReference type="ARBA" id="ARBA00022723"/>
    </source>
</evidence>
<evidence type="ECO:0000256" key="5">
    <source>
        <dbReference type="SAM" id="MobiDB-lite"/>
    </source>
</evidence>
<reference evidence="7 8" key="1">
    <citation type="submission" date="2019-07" db="EMBL/GenBank/DDBJ databases">
        <title>Reclasification of Spiribacter aquaticus.</title>
        <authorList>
            <person name="Leon M.J."/>
            <person name="Sanchez-Porro C."/>
            <person name="Ventosa A."/>
        </authorList>
    </citation>
    <scope>NUCLEOTIDE SEQUENCE [LARGE SCALE GENOMIC DNA]</scope>
    <source>
        <strain evidence="7 8">SP30</strain>
    </source>
</reference>
<dbReference type="Pfam" id="PF00149">
    <property type="entry name" value="Metallophos"/>
    <property type="match status" value="1"/>
</dbReference>
<comment type="caution">
    <text evidence="7">The sequence shown here is derived from an EMBL/GenBank/DDBJ whole genome shotgun (WGS) entry which is preliminary data.</text>
</comment>
<evidence type="ECO:0000313" key="8">
    <source>
        <dbReference type="Proteomes" id="UP000316688"/>
    </source>
</evidence>
<accession>A0A557RLX1</accession>
<dbReference type="Proteomes" id="UP000316688">
    <property type="component" value="Unassembled WGS sequence"/>
</dbReference>
<evidence type="ECO:0000256" key="4">
    <source>
        <dbReference type="ARBA" id="ARBA00025742"/>
    </source>
</evidence>
<organism evidence="7 8">
    <name type="scientific">Spiribacter aquaticus</name>
    <dbReference type="NCBI Taxonomy" id="1935996"/>
    <lineage>
        <taxon>Bacteria</taxon>
        <taxon>Pseudomonadati</taxon>
        <taxon>Pseudomonadota</taxon>
        <taxon>Gammaproteobacteria</taxon>
        <taxon>Chromatiales</taxon>
        <taxon>Ectothiorhodospiraceae</taxon>
        <taxon>Spiribacter</taxon>
    </lineage>
</organism>
<dbReference type="InterPro" id="IPR029052">
    <property type="entry name" value="Metallo-depent_PP-like"/>
</dbReference>
<dbReference type="InterPro" id="IPR004843">
    <property type="entry name" value="Calcineurin-like_PHP"/>
</dbReference>
<sequence>MARGRSALRGAGKSPDPGGADALQLHRAGWRGALLLVQSAVGARGRRDMTVAPANGPRLLQITDTHLFADPAAEHTGVVPEARLRAVTAAMQPWLASAEAVVHTGDLVHDGAVVAYERLRGILEAFGRPTRVMPGNHDARGPLQSVFAGDAVNAGRTLSVGDWTLISLDSLQVGEVPGRLGADELAALDAALAGLATRWCLIALHHPPLPVGTPWLDAIGLAEPEALLERIAADPRVRGVICGHVHTAFDGRWRDRRMLTTPATAAQFLAGAPRFTTVPAAPGFRWLDLRADGGIDTGVVRVPMA</sequence>
<dbReference type="GO" id="GO:0016787">
    <property type="term" value="F:hydrolase activity"/>
    <property type="evidence" value="ECO:0007669"/>
    <property type="project" value="UniProtKB-KW"/>
</dbReference>
<keyword evidence="2" id="KW-0378">Hydrolase</keyword>
<name>A0A557RLX1_9GAMM</name>
<feature type="domain" description="Calcineurin-like phosphoesterase" evidence="6">
    <location>
        <begin position="58"/>
        <end position="247"/>
    </location>
</feature>
<evidence type="ECO:0000256" key="2">
    <source>
        <dbReference type="ARBA" id="ARBA00022801"/>
    </source>
</evidence>
<dbReference type="PANTHER" id="PTHR42988:SF2">
    <property type="entry name" value="CYCLIC NUCLEOTIDE PHOSPHODIESTERASE CBUA0032-RELATED"/>
    <property type="match status" value="1"/>
</dbReference>